<feature type="domain" description="DUF4145" evidence="1">
    <location>
        <begin position="132"/>
        <end position="219"/>
    </location>
</feature>
<dbReference type="HOGENOM" id="CLU_081512_1_0_4"/>
<accession>F2BA33</accession>
<keyword evidence="3" id="KW-1185">Reference proteome</keyword>
<proteinExistence type="predicted"/>
<evidence type="ECO:0000313" key="2">
    <source>
        <dbReference type="EMBL" id="EGF11751.1"/>
    </source>
</evidence>
<comment type="caution">
    <text evidence="2">The sequence shown here is derived from an EMBL/GenBank/DDBJ whole genome shotgun (WGS) entry which is preliminary data.</text>
</comment>
<dbReference type="Proteomes" id="UP000004105">
    <property type="component" value="Unassembled WGS sequence"/>
</dbReference>
<evidence type="ECO:0000259" key="1">
    <source>
        <dbReference type="Pfam" id="PF13643"/>
    </source>
</evidence>
<evidence type="ECO:0000313" key="3">
    <source>
        <dbReference type="Proteomes" id="UP000004105"/>
    </source>
</evidence>
<dbReference type="OrthoDB" id="6402073at2"/>
<dbReference type="AlphaFoldDB" id="F2BA33"/>
<dbReference type="Pfam" id="PF13643">
    <property type="entry name" value="DUF4145"/>
    <property type="match status" value="1"/>
</dbReference>
<organism evidence="2 3">
    <name type="scientific">Neisseria bacilliformis ATCC BAA-1200</name>
    <dbReference type="NCBI Taxonomy" id="888742"/>
    <lineage>
        <taxon>Bacteria</taxon>
        <taxon>Pseudomonadati</taxon>
        <taxon>Pseudomonadota</taxon>
        <taxon>Betaproteobacteria</taxon>
        <taxon>Neisseriales</taxon>
        <taxon>Neisseriaceae</taxon>
        <taxon>Neisseria</taxon>
    </lineage>
</organism>
<gene>
    <name evidence="2" type="ORF">HMPREF9123_0560</name>
</gene>
<sequence length="251" mass="29339">MKKEWFERELKTQIQNPIKVHCKQCNRKTLHTIHASYEEDYHQIDTPFFSFDGHTNYQIIQCNGCEFISFREESWNSEDYEHYTEEDGSTNVRCSVTEKFFPNYISGSRFQDGELFHLPDTCRHLYLEIESALANQHVLLVAIGLRALMEAICEYEQQCGNIIFGKRDHLFQKIGKILEQGLLPKGSKDILHSIKDMGNSSAHEAKRQNIEHLKLAFGVLESLLRTLYIHTKQFNEIKQDSDDAKQGKHKR</sequence>
<reference evidence="2 3" key="1">
    <citation type="submission" date="2011-02" db="EMBL/GenBank/DDBJ databases">
        <authorList>
            <person name="Muzny D."/>
            <person name="Qin X."/>
            <person name="Deng J."/>
            <person name="Jiang H."/>
            <person name="Liu Y."/>
            <person name="Qu J."/>
            <person name="Song X.-Z."/>
            <person name="Zhang L."/>
            <person name="Thornton R."/>
            <person name="Coyle M."/>
            <person name="Francisco L."/>
            <person name="Jackson L."/>
            <person name="Javaid M."/>
            <person name="Korchina V."/>
            <person name="Kovar C."/>
            <person name="Mata R."/>
            <person name="Mathew T."/>
            <person name="Ngo R."/>
            <person name="Nguyen L."/>
            <person name="Nguyen N."/>
            <person name="Okwuonu G."/>
            <person name="Ongeri F."/>
            <person name="Pham C."/>
            <person name="Simmons D."/>
            <person name="Wilczek-Boney K."/>
            <person name="Hale W."/>
            <person name="Jakkamsetti A."/>
            <person name="Pham P."/>
            <person name="Ruth R."/>
            <person name="San Lucas F."/>
            <person name="Warren J."/>
            <person name="Zhang J."/>
            <person name="Zhao Z."/>
            <person name="Zhou C."/>
            <person name="Zhu D."/>
            <person name="Lee S."/>
            <person name="Bess C."/>
            <person name="Blankenburg K."/>
            <person name="Forbes L."/>
            <person name="Fu Q."/>
            <person name="Gubbala S."/>
            <person name="Hirani K."/>
            <person name="Jayaseelan J.C."/>
            <person name="Lara F."/>
            <person name="Munidasa M."/>
            <person name="Palculict T."/>
            <person name="Patil S."/>
            <person name="Pu L.-L."/>
            <person name="Saada N."/>
            <person name="Tang L."/>
            <person name="Weissenberger G."/>
            <person name="Zhu Y."/>
            <person name="Hemphill L."/>
            <person name="Shang Y."/>
            <person name="Youmans B."/>
            <person name="Ayvaz T."/>
            <person name="Ross M."/>
            <person name="Santibanez J."/>
            <person name="Aqrawi P."/>
            <person name="Gross S."/>
            <person name="Joshi V."/>
            <person name="Fowler G."/>
            <person name="Nazareth L."/>
            <person name="Reid J."/>
            <person name="Worley K."/>
            <person name="Petrosino J."/>
            <person name="Highlander S."/>
            <person name="Gibbs R."/>
        </authorList>
    </citation>
    <scope>NUCLEOTIDE SEQUENCE [LARGE SCALE GENOMIC DNA]</scope>
    <source>
        <strain evidence="2 3">ATCC BAA-1200</strain>
    </source>
</reference>
<dbReference type="EMBL" id="AFAY01000010">
    <property type="protein sequence ID" value="EGF11751.1"/>
    <property type="molecule type" value="Genomic_DNA"/>
</dbReference>
<name>F2BA33_9NEIS</name>
<dbReference type="RefSeq" id="WP_007341572.1">
    <property type="nucleotide sequence ID" value="NZ_GL878494.1"/>
</dbReference>
<dbReference type="InterPro" id="IPR025285">
    <property type="entry name" value="DUF4145"/>
</dbReference>
<protein>
    <recommendedName>
        <fullName evidence="1">DUF4145 domain-containing protein</fullName>
    </recommendedName>
</protein>